<keyword evidence="6" id="KW-0812">Transmembrane</keyword>
<evidence type="ECO:0000256" key="9">
    <source>
        <dbReference type="ARBA" id="ARBA00023237"/>
    </source>
</evidence>
<evidence type="ECO:0000313" key="17">
    <source>
        <dbReference type="Proteomes" id="UP000041601"/>
    </source>
</evidence>
<reference evidence="15 19" key="3">
    <citation type="submission" date="2021-01" db="EMBL/GenBank/DDBJ databases">
        <title>FDA dAtabase for Regulatory Grade micrObial Sequences (FDA-ARGOS): Supporting development and validation of Infectious Disease Dx tests.</title>
        <authorList>
            <person name="Blissenbach B."/>
            <person name="Krut O."/>
            <person name="Tallon L."/>
            <person name="Sadzewicz L."/>
            <person name="Zhao X."/>
            <person name="Boylan J."/>
            <person name="Ott S."/>
            <person name="Bowen H."/>
            <person name="Vavikolanu K."/>
            <person name="Mehta A."/>
            <person name="Aluvathingal J."/>
            <person name="Nadendla S."/>
            <person name="Yan Y."/>
            <person name="Sichtig H."/>
        </authorList>
    </citation>
    <scope>NUCLEOTIDE SEQUENCE [LARGE SCALE GENOMIC DNA]</scope>
    <source>
        <strain evidence="15 19">FDAARGOS_1082</strain>
    </source>
</reference>
<evidence type="ECO:0000313" key="16">
    <source>
        <dbReference type="Proteomes" id="UP000041356"/>
    </source>
</evidence>
<evidence type="ECO:0000256" key="7">
    <source>
        <dbReference type="ARBA" id="ARBA00022729"/>
    </source>
</evidence>
<keyword evidence="7 10" id="KW-0732">Signal</keyword>
<evidence type="ECO:0000313" key="15">
    <source>
        <dbReference type="EMBL" id="QQU46244.1"/>
    </source>
</evidence>
<dbReference type="InterPro" id="IPR000758">
    <property type="entry name" value="Enterovir_OMP"/>
</dbReference>
<dbReference type="PANTHER" id="PTHR35892:SF3">
    <property type="entry name" value="OUTER MEMBRANE PROTEIN X"/>
    <property type="match status" value="1"/>
</dbReference>
<dbReference type="GeneID" id="31409783"/>
<protein>
    <recommendedName>
        <fullName evidence="4">Outer membrane protein X</fullName>
    </recommendedName>
</protein>
<organism evidence="11 18">
    <name type="scientific">Yersinia enterocolitica</name>
    <dbReference type="NCBI Taxonomy" id="630"/>
    <lineage>
        <taxon>Bacteria</taxon>
        <taxon>Pseudomonadati</taxon>
        <taxon>Pseudomonadota</taxon>
        <taxon>Gammaproteobacteria</taxon>
        <taxon>Enterobacterales</taxon>
        <taxon>Yersiniaceae</taxon>
        <taxon>Yersinia</taxon>
    </lineage>
</organism>
<evidence type="ECO:0000313" key="14">
    <source>
        <dbReference type="EMBL" id="ELI8104553.1"/>
    </source>
</evidence>
<comment type="similarity">
    <text evidence="3">Belongs to the outer membrane OOP (TC 1.B.6) superfamily. OmpX family.</text>
</comment>
<evidence type="ECO:0000256" key="6">
    <source>
        <dbReference type="ARBA" id="ARBA00022692"/>
    </source>
</evidence>
<dbReference type="NCBIfam" id="NF006917">
    <property type="entry name" value="PRK09408.1"/>
    <property type="match status" value="1"/>
</dbReference>
<dbReference type="PATRIC" id="fig|630.128.peg.1383"/>
<dbReference type="EMBL" id="CGBR01000001">
    <property type="protein sequence ID" value="CFQ49738.1"/>
    <property type="molecule type" value="Genomic_DNA"/>
</dbReference>
<accession>A0A0E1N9I0</accession>
<comment type="subcellular location">
    <subcellularLocation>
        <location evidence="2">Cell outer membrane</location>
    </subcellularLocation>
    <subcellularLocation>
        <location evidence="1">Membrane</location>
        <topology evidence="1">Multi-pass membrane protein</topology>
    </subcellularLocation>
</comment>
<evidence type="ECO:0000256" key="3">
    <source>
        <dbReference type="ARBA" id="ARBA00011041"/>
    </source>
</evidence>
<keyword evidence="17" id="KW-1185">Reference proteome</keyword>
<sequence>MNKIACLSAVAACVLAVTAGSAFAGQSTVSGGYAQSDYQGVANKSSGFNLKYRYEWSDSQLGYITSFTHTEKSSFGDSASVYNKAQYNAITAGPAYRINDWASVYGLVGVGYGRFSQNYPTSASDKNSTSDYGFTYGAGMQFNPMQNVALDVSYEQSRIRNVDVGTWVAGVGYTF</sequence>
<dbReference type="Proteomes" id="UP000041356">
    <property type="component" value="Unassembled WGS sequence"/>
</dbReference>
<dbReference type="KEGG" id="yet:CH48_3037"/>
<evidence type="ECO:0000256" key="2">
    <source>
        <dbReference type="ARBA" id="ARBA00004442"/>
    </source>
</evidence>
<evidence type="ECO:0000313" key="18">
    <source>
        <dbReference type="Proteomes" id="UP000048841"/>
    </source>
</evidence>
<reference evidence="14" key="4">
    <citation type="submission" date="2023-02" db="EMBL/GenBank/DDBJ databases">
        <authorList>
            <person name="Ashton P.M."/>
            <person name="Dallman T."/>
            <person name="Nair S."/>
            <person name="De Pinna E."/>
            <person name="Peters T."/>
            <person name="Grant K."/>
        </authorList>
    </citation>
    <scope>NUCLEOTIDE SEQUENCE</scope>
    <source>
        <strain evidence="14">01103883</strain>
    </source>
</reference>
<dbReference type="Proteomes" id="UP000595309">
    <property type="component" value="Chromosome"/>
</dbReference>
<dbReference type="EMBL" id="CP068146">
    <property type="protein sequence ID" value="QQU46244.1"/>
    <property type="molecule type" value="Genomic_DNA"/>
</dbReference>
<evidence type="ECO:0000313" key="13">
    <source>
        <dbReference type="EMBL" id="CNF97466.1"/>
    </source>
</evidence>
<dbReference type="GO" id="GO:0044384">
    <property type="term" value="C:host outer membrane"/>
    <property type="evidence" value="ECO:0007669"/>
    <property type="project" value="InterPro"/>
</dbReference>
<dbReference type="Proteomes" id="UP000048841">
    <property type="component" value="Unassembled WGS sequence"/>
</dbReference>
<gene>
    <name evidence="11" type="primary">ompX</name>
    <name evidence="13" type="ORF">ERS137939_02904</name>
    <name evidence="11" type="ORF">ERS137941_00005</name>
    <name evidence="12" type="ORF">ERS137959_02941</name>
    <name evidence="15" type="ORF">I6I39_14990</name>
    <name evidence="14" type="ORF">RSF11_004323</name>
</gene>
<dbReference type="EMBL" id="CPXJ01000037">
    <property type="protein sequence ID" value="CNE07937.1"/>
    <property type="molecule type" value="Genomic_DNA"/>
</dbReference>
<evidence type="ECO:0000256" key="10">
    <source>
        <dbReference type="SAM" id="SignalP"/>
    </source>
</evidence>
<dbReference type="InterPro" id="IPR011250">
    <property type="entry name" value="OMP/PagP_B-barrel"/>
</dbReference>
<keyword evidence="9" id="KW-0998">Cell outer membrane</keyword>
<dbReference type="EMBL" id="CPZF01000007">
    <property type="protein sequence ID" value="CNF97466.1"/>
    <property type="molecule type" value="Genomic_DNA"/>
</dbReference>
<dbReference type="OMA" id="RFNDWAS"/>
<dbReference type="GO" id="GO:0009279">
    <property type="term" value="C:cell outer membrane"/>
    <property type="evidence" value="ECO:0007669"/>
    <property type="project" value="UniProtKB-SubCell"/>
</dbReference>
<dbReference type="Pfam" id="PF06316">
    <property type="entry name" value="Ail_Lom"/>
    <property type="match status" value="1"/>
</dbReference>
<evidence type="ECO:0000256" key="4">
    <source>
        <dbReference type="ARBA" id="ARBA00020573"/>
    </source>
</evidence>
<feature type="chain" id="PRO_5015036748" description="Outer membrane protein X" evidence="10">
    <location>
        <begin position="25"/>
        <end position="175"/>
    </location>
</feature>
<dbReference type="RefSeq" id="WP_005158749.1">
    <property type="nucleotide sequence ID" value="NZ_CAADJK010000001.1"/>
</dbReference>
<dbReference type="Proteomes" id="UP000041601">
    <property type="component" value="Unassembled WGS sequence"/>
</dbReference>
<dbReference type="AlphaFoldDB" id="A0A0E1N9I0"/>
<dbReference type="KEGG" id="yef:FORC2_2815"/>
<dbReference type="SUPFAM" id="SSF56925">
    <property type="entry name" value="OMPA-like"/>
    <property type="match status" value="1"/>
</dbReference>
<evidence type="ECO:0000313" key="19">
    <source>
        <dbReference type="Proteomes" id="UP000595309"/>
    </source>
</evidence>
<evidence type="ECO:0000313" key="12">
    <source>
        <dbReference type="EMBL" id="CNE07937.1"/>
    </source>
</evidence>
<reference evidence="16 17" key="1">
    <citation type="submission" date="2015-03" db="EMBL/GenBank/DDBJ databases">
        <authorList>
            <consortium name="Pathogen Informatics"/>
            <person name="Murphy D."/>
        </authorList>
    </citation>
    <scope>NUCLEOTIDE SEQUENCE [LARGE SCALE GENOMIC DNA]</scope>
    <source>
        <strain evidence="12 17">IP05342</strain>
        <strain evidence="13 16">IP27818</strain>
    </source>
</reference>
<evidence type="ECO:0000256" key="8">
    <source>
        <dbReference type="ARBA" id="ARBA00023136"/>
    </source>
</evidence>
<evidence type="ECO:0000256" key="1">
    <source>
        <dbReference type="ARBA" id="ARBA00004141"/>
    </source>
</evidence>
<dbReference type="Gene3D" id="2.40.160.20">
    <property type="match status" value="1"/>
</dbReference>
<keyword evidence="8" id="KW-0472">Membrane</keyword>
<keyword evidence="5" id="KW-1134">Transmembrane beta strand</keyword>
<dbReference type="Proteomes" id="UP001182355">
    <property type="component" value="Unassembled WGS sequence"/>
</dbReference>
<dbReference type="InterPro" id="IPR051723">
    <property type="entry name" value="Bact_OM_Invasion-Related"/>
</dbReference>
<dbReference type="PANTHER" id="PTHR35892">
    <property type="entry name" value="OUTER MEMBRANE PROTEIN PAGN-RELATED"/>
    <property type="match status" value="1"/>
</dbReference>
<evidence type="ECO:0000313" key="11">
    <source>
        <dbReference type="EMBL" id="CFQ49738.1"/>
    </source>
</evidence>
<proteinExistence type="inferred from homology"/>
<dbReference type="EMBL" id="ABNAVX010000048">
    <property type="protein sequence ID" value="ELI8104553.1"/>
    <property type="molecule type" value="Genomic_DNA"/>
</dbReference>
<dbReference type="KEGG" id="yew:CH47_2188"/>
<dbReference type="PROSITE" id="PS00694">
    <property type="entry name" value="ENT_VIR_OMP_1"/>
    <property type="match status" value="1"/>
</dbReference>
<dbReference type="PRINTS" id="PR00316">
    <property type="entry name" value="ENTEROVIROMP"/>
</dbReference>
<feature type="signal peptide" evidence="10">
    <location>
        <begin position="1"/>
        <end position="24"/>
    </location>
</feature>
<name>A0A0E1N9I0_YEREN</name>
<evidence type="ECO:0000256" key="5">
    <source>
        <dbReference type="ARBA" id="ARBA00022452"/>
    </source>
</evidence>
<reference evidence="11 18" key="2">
    <citation type="submission" date="2015-03" db="EMBL/GenBank/DDBJ databases">
        <authorList>
            <person name="Murphy D."/>
        </authorList>
    </citation>
    <scope>NUCLEOTIDE SEQUENCE [LARGE SCALE GENOMIC DNA]</scope>
    <source>
        <strain evidence="11 18">IP26249</strain>
    </source>
</reference>